<keyword evidence="2" id="KW-1185">Reference proteome</keyword>
<dbReference type="Gene3D" id="3.10.129.10">
    <property type="entry name" value="Hotdog Thioesterase"/>
    <property type="match status" value="1"/>
</dbReference>
<evidence type="ECO:0000313" key="1">
    <source>
        <dbReference type="EMBL" id="CBG40664.1"/>
    </source>
</evidence>
<evidence type="ECO:0000313" key="2">
    <source>
        <dbReference type="Proteomes" id="UP000001522"/>
    </source>
</evidence>
<name>D3UJI8_HELM1</name>
<proteinExistence type="predicted"/>
<dbReference type="EMBL" id="FN555004">
    <property type="protein sequence ID" value="CBG40664.1"/>
    <property type="molecule type" value="Genomic_DNA"/>
</dbReference>
<dbReference type="AlphaFoldDB" id="D3UJI8"/>
<accession>D3UJI8</accession>
<evidence type="ECO:0008006" key="3">
    <source>
        <dbReference type="Google" id="ProtNLM"/>
    </source>
</evidence>
<dbReference type="KEGG" id="hms:HMU14110"/>
<gene>
    <name evidence="1" type="ordered locus">HMU14110</name>
</gene>
<sequence length="153" mass="16866">MQEQDFEQTSSLIKPKDKLLICNAINVDLCGELVSIKEGSAQVVFSASSIMTTDGEKSIHAGFIFNSASYAALCAINKRNSIIIGSDVKFLAPIEIGHEILFQATTLQSGIKKCEVKVEGFLLDIKVFEGMFYIAIFDKKLFKLKLKEEGNAH</sequence>
<dbReference type="SUPFAM" id="SSF54637">
    <property type="entry name" value="Thioesterase/thiol ester dehydrase-isomerase"/>
    <property type="match status" value="1"/>
</dbReference>
<organism evidence="1 2">
    <name type="scientific">Helicobacter mustelae (strain ATCC 43772 / CCUG 25715 / CIP 103759 / LMG 18044 / NCTC 12198 / R85-136P)</name>
    <name type="common">Campylobacter mustelae</name>
    <dbReference type="NCBI Taxonomy" id="679897"/>
    <lineage>
        <taxon>Bacteria</taxon>
        <taxon>Pseudomonadati</taxon>
        <taxon>Campylobacterota</taxon>
        <taxon>Epsilonproteobacteria</taxon>
        <taxon>Campylobacterales</taxon>
        <taxon>Helicobacteraceae</taxon>
        <taxon>Helicobacter</taxon>
    </lineage>
</organism>
<dbReference type="eggNOG" id="COG2050">
    <property type="taxonomic scope" value="Bacteria"/>
</dbReference>
<dbReference type="STRING" id="679897.HMU14110"/>
<dbReference type="InterPro" id="IPR029069">
    <property type="entry name" value="HotDog_dom_sf"/>
</dbReference>
<protein>
    <recommendedName>
        <fullName evidence="3">Thioesterase</fullName>
    </recommendedName>
</protein>
<dbReference type="CDD" id="cd03440">
    <property type="entry name" value="hot_dog"/>
    <property type="match status" value="1"/>
</dbReference>
<dbReference type="RefSeq" id="WP_013023730.1">
    <property type="nucleotide sequence ID" value="NC_013949.1"/>
</dbReference>
<dbReference type="Proteomes" id="UP000001522">
    <property type="component" value="Chromosome"/>
</dbReference>
<dbReference type="HOGENOM" id="CLU_124322_1_0_7"/>
<reference evidence="1 2" key="1">
    <citation type="journal article" date="2010" name="BMC Genomics">
        <title>Comparative genomics and proteomics of Helicobacter mustelae, an ulcerogenic and carcinogenic gastric pathogen.</title>
        <authorList>
            <person name="O'Toole P.W."/>
            <person name="Snelling W.J."/>
            <person name="Canchaya C."/>
            <person name="Forde B.M."/>
            <person name="Hardie K.R."/>
            <person name="Josenhans C."/>
            <person name="Graham R.L.J."/>
            <person name="McMullan G."/>
            <person name="Parkhill J."/>
            <person name="Belda E."/>
            <person name="Bentley S.D."/>
        </authorList>
    </citation>
    <scope>NUCLEOTIDE SEQUENCE [LARGE SCALE GENOMIC DNA]</scope>
    <source>
        <strain evidence="2">ATCC 43772 / LMG 18044 / NCTC 12198 / 12198</strain>
    </source>
</reference>